<evidence type="ECO:0000313" key="6">
    <source>
        <dbReference type="Proteomes" id="UP001652623"/>
    </source>
</evidence>
<comment type="catalytic activity">
    <reaction evidence="2 3">
        <text>RX + glutathione = an S-substituted glutathione + a halide anion + H(+)</text>
        <dbReference type="Rhea" id="RHEA:16437"/>
        <dbReference type="ChEBI" id="CHEBI:15378"/>
        <dbReference type="ChEBI" id="CHEBI:16042"/>
        <dbReference type="ChEBI" id="CHEBI:17792"/>
        <dbReference type="ChEBI" id="CHEBI:57925"/>
        <dbReference type="ChEBI" id="CHEBI:90779"/>
        <dbReference type="EC" id="2.5.1.18"/>
    </reaction>
</comment>
<dbReference type="GO" id="GO:0004364">
    <property type="term" value="F:glutathione transferase activity"/>
    <property type="evidence" value="ECO:0007669"/>
    <property type="project" value="UniProtKB-UniRule"/>
</dbReference>
<dbReference type="PROSITE" id="PS50405">
    <property type="entry name" value="GST_CTER"/>
    <property type="match status" value="1"/>
</dbReference>
<evidence type="ECO:0000256" key="2">
    <source>
        <dbReference type="ARBA" id="ARBA00047960"/>
    </source>
</evidence>
<proteinExistence type="inferred from homology"/>
<evidence type="ECO:0000259" key="4">
    <source>
        <dbReference type="PROSITE" id="PS50404"/>
    </source>
</evidence>
<name>A0A6P3ZKY3_ZIZJJ</name>
<dbReference type="AlphaFoldDB" id="A0A6P3ZKY3"/>
<gene>
    <name evidence="7" type="primary">LOC107412528</name>
</gene>
<dbReference type="Gene3D" id="1.20.1050.10">
    <property type="match status" value="1"/>
</dbReference>
<organism evidence="6 7">
    <name type="scientific">Ziziphus jujuba</name>
    <name type="common">Chinese jujube</name>
    <name type="synonym">Ziziphus sativa</name>
    <dbReference type="NCBI Taxonomy" id="326968"/>
    <lineage>
        <taxon>Eukaryota</taxon>
        <taxon>Viridiplantae</taxon>
        <taxon>Streptophyta</taxon>
        <taxon>Embryophyta</taxon>
        <taxon>Tracheophyta</taxon>
        <taxon>Spermatophyta</taxon>
        <taxon>Magnoliopsida</taxon>
        <taxon>eudicotyledons</taxon>
        <taxon>Gunneridae</taxon>
        <taxon>Pentapetalae</taxon>
        <taxon>rosids</taxon>
        <taxon>fabids</taxon>
        <taxon>Rosales</taxon>
        <taxon>Rhamnaceae</taxon>
        <taxon>Paliureae</taxon>
        <taxon>Ziziphus</taxon>
    </lineage>
</organism>
<dbReference type="InterPro" id="IPR010987">
    <property type="entry name" value="Glutathione-S-Trfase_C-like"/>
</dbReference>
<dbReference type="InterPro" id="IPR045073">
    <property type="entry name" value="Omega/Tau-like"/>
</dbReference>
<evidence type="ECO:0000256" key="1">
    <source>
        <dbReference type="ARBA" id="ARBA00022679"/>
    </source>
</evidence>
<dbReference type="SFLD" id="SFLDS00019">
    <property type="entry name" value="Glutathione_Transferase_(cytos"/>
    <property type="match status" value="1"/>
</dbReference>
<dbReference type="PANTHER" id="PTHR11260">
    <property type="entry name" value="GLUTATHIONE S-TRANSFERASE, GST, SUPERFAMILY, GST DOMAIN CONTAINING"/>
    <property type="match status" value="1"/>
</dbReference>
<dbReference type="CDD" id="cd03185">
    <property type="entry name" value="GST_C_Tau"/>
    <property type="match status" value="1"/>
</dbReference>
<keyword evidence="3" id="KW-0963">Cytoplasm</keyword>
<comment type="subcellular location">
    <subcellularLocation>
        <location evidence="3">Cytoplasm</location>
        <location evidence="3">Cytosol</location>
    </subcellularLocation>
</comment>
<dbReference type="SUPFAM" id="SSF47616">
    <property type="entry name" value="GST C-terminal domain-like"/>
    <property type="match status" value="1"/>
</dbReference>
<dbReference type="Pfam" id="PF13410">
    <property type="entry name" value="GST_C_2"/>
    <property type="match status" value="1"/>
</dbReference>
<dbReference type="SFLD" id="SFLDG01152">
    <property type="entry name" value="Main.3:_Omega-_and_Tau-like"/>
    <property type="match status" value="1"/>
</dbReference>
<accession>A0A6P3ZKY3</accession>
<dbReference type="PROSITE" id="PS50404">
    <property type="entry name" value="GST_NTER"/>
    <property type="match status" value="1"/>
</dbReference>
<dbReference type="InterPro" id="IPR004045">
    <property type="entry name" value="Glutathione_S-Trfase_N"/>
</dbReference>
<keyword evidence="6" id="KW-1185">Reference proteome</keyword>
<dbReference type="GeneID" id="107412528"/>
<dbReference type="Pfam" id="PF02798">
    <property type="entry name" value="GST_N"/>
    <property type="match status" value="1"/>
</dbReference>
<dbReference type="PANTHER" id="PTHR11260:SF773">
    <property type="entry name" value="GLUTATHIONE S-TRANSFERASE U26"/>
    <property type="match status" value="1"/>
</dbReference>
<reference evidence="7" key="2">
    <citation type="submission" date="2025-08" db="UniProtKB">
        <authorList>
            <consortium name="RefSeq"/>
        </authorList>
    </citation>
    <scope>IDENTIFICATION</scope>
    <source>
        <tissue evidence="7">Seedling</tissue>
    </source>
</reference>
<reference evidence="6" key="1">
    <citation type="submission" date="2025-05" db="UniProtKB">
        <authorList>
            <consortium name="RefSeq"/>
        </authorList>
    </citation>
    <scope>NUCLEOTIDE SEQUENCE [LARGE SCALE GENOMIC DNA]</scope>
</reference>
<dbReference type="InterPro" id="IPR036282">
    <property type="entry name" value="Glutathione-S-Trfase_C_sf"/>
</dbReference>
<evidence type="ECO:0000313" key="7">
    <source>
        <dbReference type="RefSeq" id="XP_015875801.3"/>
    </source>
</evidence>
<dbReference type="Proteomes" id="UP001652623">
    <property type="component" value="Chromosome 1"/>
</dbReference>
<dbReference type="SFLD" id="SFLDG00358">
    <property type="entry name" value="Main_(cytGST)"/>
    <property type="match status" value="1"/>
</dbReference>
<dbReference type="RefSeq" id="XP_015875801.3">
    <property type="nucleotide sequence ID" value="XM_016020315.4"/>
</dbReference>
<dbReference type="InterPro" id="IPR040079">
    <property type="entry name" value="Glutathione_S-Trfase"/>
</dbReference>
<dbReference type="InParanoid" id="A0A6P3ZKY3"/>
<dbReference type="KEGG" id="zju:107412528"/>
<evidence type="ECO:0000256" key="3">
    <source>
        <dbReference type="RuleBase" id="RU369102"/>
    </source>
</evidence>
<dbReference type="SUPFAM" id="SSF52833">
    <property type="entry name" value="Thioredoxin-like"/>
    <property type="match status" value="1"/>
</dbReference>
<dbReference type="Gene3D" id="3.40.30.10">
    <property type="entry name" value="Glutaredoxin"/>
    <property type="match status" value="1"/>
</dbReference>
<feature type="domain" description="GST C-terminal" evidence="5">
    <location>
        <begin position="93"/>
        <end position="219"/>
    </location>
</feature>
<comment type="function">
    <text evidence="3">Is involved in the conjugation of reduced glutathione to a wide number of exogenous and endogenous hydrophobic electrophiles.</text>
</comment>
<keyword evidence="1 3" id="KW-0808">Transferase</keyword>
<dbReference type="EC" id="2.5.1.18" evidence="3"/>
<sequence>MSVSDDVVVDFWANGFGMRVRIALEEKGIIYEYKEEDLRIAHRSKLVLEMNPVRKSVPILIHKGKPVCDSAVILEFIDETWEGDSFPRLLPEDTFERALTRFWVHFIDNNLFSTQTKFLKSKGEAKEEGKNELIADLKLLEGFLGDKLYFGGNKFGFLDIAFIPFSSMFDGYESHGNFKLEVECPKLAAWVKRCLARESVSKVLPNPVEMYELHKKWYGIE</sequence>
<dbReference type="GO" id="GO:0005829">
    <property type="term" value="C:cytosol"/>
    <property type="evidence" value="ECO:0007669"/>
    <property type="project" value="UniProtKB-SubCell"/>
</dbReference>
<dbReference type="InterPro" id="IPR036249">
    <property type="entry name" value="Thioredoxin-like_sf"/>
</dbReference>
<protein>
    <recommendedName>
        <fullName evidence="3">Glutathione S-transferase</fullName>
        <ecNumber evidence="3">2.5.1.18</ecNumber>
    </recommendedName>
</protein>
<feature type="domain" description="GST N-terminal" evidence="4">
    <location>
        <begin position="4"/>
        <end position="85"/>
    </location>
</feature>
<dbReference type="CDD" id="cd03058">
    <property type="entry name" value="GST_N_Tau"/>
    <property type="match status" value="1"/>
</dbReference>
<dbReference type="GO" id="GO:0006749">
    <property type="term" value="P:glutathione metabolic process"/>
    <property type="evidence" value="ECO:0007669"/>
    <property type="project" value="InterPro"/>
</dbReference>
<dbReference type="InterPro" id="IPR045074">
    <property type="entry name" value="GST_C_Tau"/>
</dbReference>
<evidence type="ECO:0000259" key="5">
    <source>
        <dbReference type="PROSITE" id="PS50405"/>
    </source>
</evidence>
<comment type="similarity">
    <text evidence="3">Belongs to the GST superfamily.</text>
</comment>